<evidence type="ECO:0000313" key="3">
    <source>
        <dbReference type="Proteomes" id="UP001549146"/>
    </source>
</evidence>
<protein>
    <submittedName>
        <fullName evidence="2">Antitoxin component YwqK of YwqJK toxin-antitoxin module</fullName>
    </submittedName>
</protein>
<name>A0ABV2LUJ2_9FLAO</name>
<reference evidence="2 3" key="1">
    <citation type="submission" date="2024-06" db="EMBL/GenBank/DDBJ databases">
        <title>Genomic Encyclopedia of Type Strains, Phase IV (KMG-IV): sequencing the most valuable type-strain genomes for metagenomic binning, comparative biology and taxonomic classification.</title>
        <authorList>
            <person name="Goeker M."/>
        </authorList>
    </citation>
    <scope>NUCLEOTIDE SEQUENCE [LARGE SCALE GENOMIC DNA]</scope>
    <source>
        <strain evidence="2 3">DSM 29388</strain>
    </source>
</reference>
<gene>
    <name evidence="2" type="ORF">ABID46_000730</name>
</gene>
<keyword evidence="3" id="KW-1185">Reference proteome</keyword>
<evidence type="ECO:0000256" key="1">
    <source>
        <dbReference type="SAM" id="SignalP"/>
    </source>
</evidence>
<keyword evidence="1" id="KW-0732">Signal</keyword>
<dbReference type="EMBL" id="JBEPMO010000003">
    <property type="protein sequence ID" value="MET3731163.1"/>
    <property type="molecule type" value="Genomic_DNA"/>
</dbReference>
<accession>A0ABV2LUJ2</accession>
<comment type="caution">
    <text evidence="2">The sequence shown here is derived from an EMBL/GenBank/DDBJ whole genome shotgun (WGS) entry which is preliminary data.</text>
</comment>
<feature type="signal peptide" evidence="1">
    <location>
        <begin position="1"/>
        <end position="18"/>
    </location>
</feature>
<proteinExistence type="predicted"/>
<dbReference type="RefSeq" id="WP_354507165.1">
    <property type="nucleotide sequence ID" value="NZ_JBEPMO010000003.1"/>
</dbReference>
<feature type="chain" id="PRO_5046199979" evidence="1">
    <location>
        <begin position="19"/>
        <end position="167"/>
    </location>
</feature>
<sequence length="167" mass="20016">MNKILFFLLLLNFSFSYSQETLSQYDIYFKDGLVYHHATKKLVSESVDFKGKKGKGVIEEYEEGKLISEKYYYSKEGKQTIYEEYYYDSTQKLIKRIRNFDGKDRYEVYSYDENGKVKSYDYLLKGEIQQHKEYLNGKKHGIWYCIEKDGSPCEMKYENGKKIKNCQ</sequence>
<dbReference type="Proteomes" id="UP001549146">
    <property type="component" value="Unassembled WGS sequence"/>
</dbReference>
<evidence type="ECO:0000313" key="2">
    <source>
        <dbReference type="EMBL" id="MET3731163.1"/>
    </source>
</evidence>
<organism evidence="2 3">
    <name type="scientific">Moheibacter stercoris</name>
    <dbReference type="NCBI Taxonomy" id="1628251"/>
    <lineage>
        <taxon>Bacteria</taxon>
        <taxon>Pseudomonadati</taxon>
        <taxon>Bacteroidota</taxon>
        <taxon>Flavobacteriia</taxon>
        <taxon>Flavobacteriales</taxon>
        <taxon>Weeksellaceae</taxon>
        <taxon>Moheibacter</taxon>
    </lineage>
</organism>